<feature type="region of interest" description="Disordered" evidence="1">
    <location>
        <begin position="1"/>
        <end position="64"/>
    </location>
</feature>
<accession>A0A5B0Q0R1</accession>
<protein>
    <submittedName>
        <fullName evidence="2">Uncharacterized protein</fullName>
    </submittedName>
</protein>
<feature type="compositionally biased region" description="Low complexity" evidence="1">
    <location>
        <begin position="1"/>
        <end position="15"/>
    </location>
</feature>
<sequence length="118" mass="12681">MVNNNHNSNNNNNNNKQTAAQHLSVEGASAELLDYSAAHLPHQHHTNTNTNNSSSKLINNNSSSTRHPIFQVAITPAKTASQVSSSVVTTRPSCQSTPYPIHQPLSIILSPPALLPAR</sequence>
<gene>
    <name evidence="2" type="ORF">PGTUg99_016875</name>
</gene>
<reference evidence="2 3" key="1">
    <citation type="submission" date="2019-05" db="EMBL/GenBank/DDBJ databases">
        <title>Emergence of the Ug99 lineage of the wheat stem rust pathogen through somatic hybridization.</title>
        <authorList>
            <person name="Li F."/>
            <person name="Upadhyaya N.M."/>
            <person name="Sperschneider J."/>
            <person name="Matny O."/>
            <person name="Nguyen-Phuc H."/>
            <person name="Mago R."/>
            <person name="Raley C."/>
            <person name="Miller M.E."/>
            <person name="Silverstein K.A.T."/>
            <person name="Henningsen E."/>
            <person name="Hirsch C.D."/>
            <person name="Visser B."/>
            <person name="Pretorius Z.A."/>
            <person name="Steffenson B.J."/>
            <person name="Schwessinger B."/>
            <person name="Dodds P.N."/>
            <person name="Figueroa M."/>
        </authorList>
    </citation>
    <scope>NUCLEOTIDE SEQUENCE [LARGE SCALE GENOMIC DNA]</scope>
    <source>
        <strain evidence="2 3">Ug99</strain>
    </source>
</reference>
<dbReference type="EMBL" id="VDEP01000310">
    <property type="protein sequence ID" value="KAA1106738.1"/>
    <property type="molecule type" value="Genomic_DNA"/>
</dbReference>
<evidence type="ECO:0000256" key="1">
    <source>
        <dbReference type="SAM" id="MobiDB-lite"/>
    </source>
</evidence>
<feature type="compositionally biased region" description="Low complexity" evidence="1">
    <location>
        <begin position="46"/>
        <end position="64"/>
    </location>
</feature>
<evidence type="ECO:0000313" key="3">
    <source>
        <dbReference type="Proteomes" id="UP000325313"/>
    </source>
</evidence>
<organism evidence="2 3">
    <name type="scientific">Puccinia graminis f. sp. tritici</name>
    <dbReference type="NCBI Taxonomy" id="56615"/>
    <lineage>
        <taxon>Eukaryota</taxon>
        <taxon>Fungi</taxon>
        <taxon>Dikarya</taxon>
        <taxon>Basidiomycota</taxon>
        <taxon>Pucciniomycotina</taxon>
        <taxon>Pucciniomycetes</taxon>
        <taxon>Pucciniales</taxon>
        <taxon>Pucciniaceae</taxon>
        <taxon>Puccinia</taxon>
    </lineage>
</organism>
<dbReference type="AlphaFoldDB" id="A0A5B0Q0R1"/>
<comment type="caution">
    <text evidence="2">The sequence shown here is derived from an EMBL/GenBank/DDBJ whole genome shotgun (WGS) entry which is preliminary data.</text>
</comment>
<dbReference type="Proteomes" id="UP000325313">
    <property type="component" value="Unassembled WGS sequence"/>
</dbReference>
<name>A0A5B0Q0R1_PUCGR</name>
<proteinExistence type="predicted"/>
<evidence type="ECO:0000313" key="2">
    <source>
        <dbReference type="EMBL" id="KAA1106738.1"/>
    </source>
</evidence>